<organism evidence="3 4">
    <name type="scientific">Natronospirillum operosum</name>
    <dbReference type="NCBI Taxonomy" id="2759953"/>
    <lineage>
        <taxon>Bacteria</taxon>
        <taxon>Pseudomonadati</taxon>
        <taxon>Pseudomonadota</taxon>
        <taxon>Gammaproteobacteria</taxon>
        <taxon>Oceanospirillales</taxon>
        <taxon>Natronospirillaceae</taxon>
        <taxon>Natronospirillum</taxon>
    </lineage>
</organism>
<dbReference type="SUPFAM" id="SSF56529">
    <property type="entry name" value="FAH"/>
    <property type="match status" value="1"/>
</dbReference>
<dbReference type="Pfam" id="PF01557">
    <property type="entry name" value="FAA_hydrolase"/>
    <property type="match status" value="1"/>
</dbReference>
<dbReference type="Proteomes" id="UP000297475">
    <property type="component" value="Unassembled WGS sequence"/>
</dbReference>
<evidence type="ECO:0000256" key="1">
    <source>
        <dbReference type="ARBA" id="ARBA00022723"/>
    </source>
</evidence>
<dbReference type="PANTHER" id="PTHR11820:SF90">
    <property type="entry name" value="FLUTATHIONE S-TRANSFERASE"/>
    <property type="match status" value="1"/>
</dbReference>
<keyword evidence="4" id="KW-1185">Reference proteome</keyword>
<dbReference type="InterPro" id="IPR011234">
    <property type="entry name" value="Fumarylacetoacetase-like_C"/>
</dbReference>
<comment type="caution">
    <text evidence="3">The sequence shown here is derived from an EMBL/GenBank/DDBJ whole genome shotgun (WGS) entry which is preliminary data.</text>
</comment>
<dbReference type="GO" id="GO:0046872">
    <property type="term" value="F:metal ion binding"/>
    <property type="evidence" value="ECO:0007669"/>
    <property type="project" value="UniProtKB-KW"/>
</dbReference>
<feature type="domain" description="Fumarylacetoacetase-like C-terminal" evidence="2">
    <location>
        <begin position="28"/>
        <end position="228"/>
    </location>
</feature>
<dbReference type="OrthoDB" id="5197601at2"/>
<dbReference type="InterPro" id="IPR036663">
    <property type="entry name" value="Fumarylacetoacetase_C_sf"/>
</dbReference>
<dbReference type="GO" id="GO:0018773">
    <property type="term" value="F:acetylpyruvate hydrolase activity"/>
    <property type="evidence" value="ECO:0007669"/>
    <property type="project" value="TreeGrafter"/>
</dbReference>
<reference evidence="3 4" key="1">
    <citation type="submission" date="2019-04" db="EMBL/GenBank/DDBJ databases">
        <title>Natronospirillum operosus gen. nov., sp. nov., a haloalkaliphilic satellite isolated from decaying biomass of laboratory culture of cyanobacterium Geitlerinema sp. and proposal of Natronospirillaceae fam. nov. and Saccharospirillaceae fam. nov.</title>
        <authorList>
            <person name="Kevbrin V."/>
            <person name="Boltyanskaya Y."/>
            <person name="Koziaeva V."/>
            <person name="Grouzdev D.S."/>
            <person name="Park M."/>
            <person name="Cho J."/>
        </authorList>
    </citation>
    <scope>NUCLEOTIDE SEQUENCE [LARGE SCALE GENOMIC DNA]</scope>
    <source>
        <strain evidence="3 4">G-116</strain>
    </source>
</reference>
<dbReference type="Gene3D" id="3.90.850.10">
    <property type="entry name" value="Fumarylacetoacetase-like, C-terminal domain"/>
    <property type="match status" value="1"/>
</dbReference>
<dbReference type="AlphaFoldDB" id="A0A4Z0WGG8"/>
<keyword evidence="3" id="KW-0378">Hydrolase</keyword>
<evidence type="ECO:0000313" key="4">
    <source>
        <dbReference type="Proteomes" id="UP000297475"/>
    </source>
</evidence>
<evidence type="ECO:0000313" key="3">
    <source>
        <dbReference type="EMBL" id="TGG95047.1"/>
    </source>
</evidence>
<name>A0A4Z0WGG8_9GAMM</name>
<protein>
    <submittedName>
        <fullName evidence="3">FAA hydrolase family protein</fullName>
    </submittedName>
</protein>
<dbReference type="PANTHER" id="PTHR11820">
    <property type="entry name" value="ACYLPYRUVASE"/>
    <property type="match status" value="1"/>
</dbReference>
<sequence>MTEYLFAPQPTPSVPIDGDSKYFPVRRIFCVGRNYEAHAREMGRDPNREFPFFFTKPADAIISDGGDVPYPPETKNFHYEIELVVAIGKAGFQIPTERANDYIYGYAVGNDLTRRDLQLAARETGRPWDWGKAFDDSAVIGPIKPASKIGHPTTGRIWLAVNGEVKQDLDIADLIWDVEEIVSILSHTMRIRPGDLIYTGTPSGVGPIEVGDKVTGGIDGVGEHNITIVEPKVGA</sequence>
<gene>
    <name evidence="3" type="ORF">E4656_01055</name>
</gene>
<dbReference type="EMBL" id="SRMF01000001">
    <property type="protein sequence ID" value="TGG95047.1"/>
    <property type="molecule type" value="Genomic_DNA"/>
</dbReference>
<keyword evidence="1" id="KW-0479">Metal-binding</keyword>
<proteinExistence type="predicted"/>
<accession>A0A4Z0WGG8</accession>
<dbReference type="RefSeq" id="WP_135480387.1">
    <property type="nucleotide sequence ID" value="NZ_SRMF01000001.1"/>
</dbReference>
<evidence type="ECO:0000259" key="2">
    <source>
        <dbReference type="Pfam" id="PF01557"/>
    </source>
</evidence>